<organism evidence="1 2">
    <name type="scientific">Lactuca saligna</name>
    <name type="common">Willowleaf lettuce</name>
    <dbReference type="NCBI Taxonomy" id="75948"/>
    <lineage>
        <taxon>Eukaryota</taxon>
        <taxon>Viridiplantae</taxon>
        <taxon>Streptophyta</taxon>
        <taxon>Embryophyta</taxon>
        <taxon>Tracheophyta</taxon>
        <taxon>Spermatophyta</taxon>
        <taxon>Magnoliopsida</taxon>
        <taxon>eudicotyledons</taxon>
        <taxon>Gunneridae</taxon>
        <taxon>Pentapetalae</taxon>
        <taxon>asterids</taxon>
        <taxon>campanulids</taxon>
        <taxon>Asterales</taxon>
        <taxon>Asteraceae</taxon>
        <taxon>Cichorioideae</taxon>
        <taxon>Cichorieae</taxon>
        <taxon>Lactucinae</taxon>
        <taxon>Lactuca</taxon>
    </lineage>
</organism>
<dbReference type="Proteomes" id="UP001177003">
    <property type="component" value="Chromosome 8"/>
</dbReference>
<reference evidence="1" key="1">
    <citation type="submission" date="2023-04" db="EMBL/GenBank/DDBJ databases">
        <authorList>
            <person name="Vijverberg K."/>
            <person name="Xiong W."/>
            <person name="Schranz E."/>
        </authorList>
    </citation>
    <scope>NUCLEOTIDE SEQUENCE</scope>
</reference>
<gene>
    <name evidence="1" type="ORF">LSALG_LOCUS35148</name>
</gene>
<evidence type="ECO:0000313" key="2">
    <source>
        <dbReference type="Proteomes" id="UP001177003"/>
    </source>
</evidence>
<protein>
    <submittedName>
        <fullName evidence="1">Uncharacterized protein</fullName>
    </submittedName>
</protein>
<dbReference type="AlphaFoldDB" id="A0AA35ZP30"/>
<proteinExistence type="predicted"/>
<dbReference type="EMBL" id="OX465084">
    <property type="protein sequence ID" value="CAI9296264.1"/>
    <property type="molecule type" value="Genomic_DNA"/>
</dbReference>
<sequence length="148" mass="17003">MEVINGSYNLLPNTPSNSYSRIFRKTTTFPMTNFDNFNSKSFIVIKKPPLPFIKKIEGFIVSWDNDLGALDHSDYRQNRALLAHPTKTLSLRISLLHTPRNRRKITGGDNNHTPSLPSPSLKTQIFHRQPRFIIHLLFLQLQFEGLSG</sequence>
<accession>A0AA35ZP30</accession>
<keyword evidence="2" id="KW-1185">Reference proteome</keyword>
<name>A0AA35ZP30_LACSI</name>
<evidence type="ECO:0000313" key="1">
    <source>
        <dbReference type="EMBL" id="CAI9296264.1"/>
    </source>
</evidence>